<name>A0ABQ7BMS5_BRACR</name>
<feature type="region of interest" description="Disordered" evidence="1">
    <location>
        <begin position="1"/>
        <end position="43"/>
    </location>
</feature>
<evidence type="ECO:0000313" key="2">
    <source>
        <dbReference type="EMBL" id="KAF3533206.1"/>
    </source>
</evidence>
<evidence type="ECO:0000256" key="1">
    <source>
        <dbReference type="SAM" id="MobiDB-lite"/>
    </source>
</evidence>
<dbReference type="EMBL" id="QGKV02001507">
    <property type="protein sequence ID" value="KAF3533206.1"/>
    <property type="molecule type" value="Genomic_DNA"/>
</dbReference>
<keyword evidence="3" id="KW-1185">Reference proteome</keyword>
<organism evidence="2 3">
    <name type="scientific">Brassica cretica</name>
    <name type="common">Mustard</name>
    <dbReference type="NCBI Taxonomy" id="69181"/>
    <lineage>
        <taxon>Eukaryota</taxon>
        <taxon>Viridiplantae</taxon>
        <taxon>Streptophyta</taxon>
        <taxon>Embryophyta</taxon>
        <taxon>Tracheophyta</taxon>
        <taxon>Spermatophyta</taxon>
        <taxon>Magnoliopsida</taxon>
        <taxon>eudicotyledons</taxon>
        <taxon>Gunneridae</taxon>
        <taxon>Pentapetalae</taxon>
        <taxon>rosids</taxon>
        <taxon>malvids</taxon>
        <taxon>Brassicales</taxon>
        <taxon>Brassicaceae</taxon>
        <taxon>Brassiceae</taxon>
        <taxon>Brassica</taxon>
    </lineage>
</organism>
<sequence>MKSKPHPTFRGTHKDPTQKSPNRPHGRTNRSATDPDTDHRPETRIVRPAEMSWLPADPAEELVVQLVELTLYWPSWSELNLASLSWSSYSFTSSSYRLTHPS</sequence>
<dbReference type="Proteomes" id="UP000266723">
    <property type="component" value="Unassembled WGS sequence"/>
</dbReference>
<accession>A0ABQ7BMS5</accession>
<comment type="caution">
    <text evidence="2">The sequence shown here is derived from an EMBL/GenBank/DDBJ whole genome shotgun (WGS) entry which is preliminary data.</text>
</comment>
<protein>
    <submittedName>
        <fullName evidence="2">Uncharacterized protein</fullName>
    </submittedName>
</protein>
<proteinExistence type="predicted"/>
<reference evidence="2 3" key="1">
    <citation type="journal article" date="2020" name="BMC Genomics">
        <title>Intraspecific diversification of the crop wild relative Brassica cretica Lam. using demographic model selection.</title>
        <authorList>
            <person name="Kioukis A."/>
            <person name="Michalopoulou V.A."/>
            <person name="Briers L."/>
            <person name="Pirintsos S."/>
            <person name="Studholme D.J."/>
            <person name="Pavlidis P."/>
            <person name="Sarris P.F."/>
        </authorList>
    </citation>
    <scope>NUCLEOTIDE SEQUENCE [LARGE SCALE GENOMIC DNA]</scope>
    <source>
        <strain evidence="3">cv. PFS-1207/04</strain>
    </source>
</reference>
<evidence type="ECO:0000313" key="3">
    <source>
        <dbReference type="Proteomes" id="UP000266723"/>
    </source>
</evidence>
<gene>
    <name evidence="2" type="ORF">DY000_02039670</name>
</gene>